<accession>A0ACC8XB79</accession>
<evidence type="ECO:0000313" key="1">
    <source>
        <dbReference type="EMBL" id="ONI39673.1"/>
    </source>
</evidence>
<organism evidence="1 2">
    <name type="scientific">Candidatus Epulonipiscium fishelsonii</name>
    <dbReference type="NCBI Taxonomy" id="77094"/>
    <lineage>
        <taxon>Bacteria</taxon>
        <taxon>Bacillati</taxon>
        <taxon>Bacillota</taxon>
        <taxon>Clostridia</taxon>
        <taxon>Lachnospirales</taxon>
        <taxon>Lachnospiraceae</taxon>
        <taxon>Candidatus Epulonipiscium</taxon>
    </lineage>
</organism>
<name>A0ACC8XB79_9FIRM</name>
<comment type="caution">
    <text evidence="1">The sequence shown here is derived from an EMBL/GenBank/DDBJ whole genome shotgun (WGS) entry which is preliminary data.</text>
</comment>
<gene>
    <name evidence="1" type="ORF">AN396_07745</name>
</gene>
<keyword evidence="2" id="KW-1185">Reference proteome</keyword>
<dbReference type="EMBL" id="LJDB01000062">
    <property type="protein sequence ID" value="ONI39673.1"/>
    <property type="molecule type" value="Genomic_DNA"/>
</dbReference>
<protein>
    <submittedName>
        <fullName evidence="1">Uncharacterized protein</fullName>
    </submittedName>
</protein>
<dbReference type="Proteomes" id="UP000188605">
    <property type="component" value="Unassembled WGS sequence"/>
</dbReference>
<proteinExistence type="predicted"/>
<sequence>MCTYPVLGKGFYNKNNVSGILLSFLIGIVAYFLGKQFPIIGAPVFAIVIGIVLAFWKRPTHFDSGIKVTGKKLLQAAIVLLGFEMNLEIVLAVGNQSLLIMVFTLVSCFVTGYLISKALKIENKIATLVTVGTCICGGSAIAATAPVIEADDSEIAVSISTIFLFNILAVFIFPPLGHLLQMTDTGFGIWAGTAINDTSSVVAAAYSFSEEAGVLATIVKLTRTLLIIPITFILALIVAKQKGASSNNFSIKKVFPWFVIGFILACIVNTIGILPSNVATFMGDGGKFFIAVAMAAIGLGTNLKHLLTNSRKPLLLGSCCWFVVSVVSLIVQNMMGLI</sequence>
<evidence type="ECO:0000313" key="2">
    <source>
        <dbReference type="Proteomes" id="UP000188605"/>
    </source>
</evidence>
<reference evidence="1" key="1">
    <citation type="submission" date="2016-08" db="EMBL/GenBank/DDBJ databases">
        <authorList>
            <person name="Ngugi D.K."/>
            <person name="Miyake S."/>
            <person name="Stingl U."/>
        </authorList>
    </citation>
    <scope>NUCLEOTIDE SEQUENCE</scope>
    <source>
        <strain evidence="1">SCG-B11WGA-EpuloA1</strain>
    </source>
</reference>